<keyword evidence="1" id="KW-0238">DNA-binding</keyword>
<dbReference type="PANTHER" id="PTHR46797">
    <property type="entry name" value="HTH-TYPE TRANSCRIPTIONAL REGULATOR"/>
    <property type="match status" value="1"/>
</dbReference>
<reference evidence="3 4" key="1">
    <citation type="submission" date="2016-07" db="EMBL/GenBank/DDBJ databases">
        <title>Characterization of isolates of Eisenbergiella tayi derived from blood cultures, using whole genome sequencing.</title>
        <authorList>
            <person name="Burdz T."/>
            <person name="Wiebe D."/>
            <person name="Huynh C."/>
            <person name="Bernard K."/>
        </authorList>
    </citation>
    <scope>NUCLEOTIDE SEQUENCE [LARGE SCALE GENOMIC DNA]</scope>
    <source>
        <strain evidence="3 4">NML 120489</strain>
    </source>
</reference>
<dbReference type="GeneID" id="93298986"/>
<dbReference type="GO" id="GO:0003700">
    <property type="term" value="F:DNA-binding transcription factor activity"/>
    <property type="evidence" value="ECO:0007669"/>
    <property type="project" value="TreeGrafter"/>
</dbReference>
<name>A0A1E3AWV8_9FIRM</name>
<dbReference type="SUPFAM" id="SSF47413">
    <property type="entry name" value="lambda repressor-like DNA-binding domains"/>
    <property type="match status" value="1"/>
</dbReference>
<comment type="caution">
    <text evidence="3">The sequence shown here is derived from an EMBL/GenBank/DDBJ whole genome shotgun (WGS) entry which is preliminary data.</text>
</comment>
<dbReference type="SMART" id="SM00530">
    <property type="entry name" value="HTH_XRE"/>
    <property type="match status" value="1"/>
</dbReference>
<evidence type="ECO:0000313" key="4">
    <source>
        <dbReference type="Proteomes" id="UP000095003"/>
    </source>
</evidence>
<gene>
    <name evidence="3" type="primary">immR_3</name>
    <name evidence="3" type="ORF">BEH84_00401</name>
</gene>
<dbReference type="Proteomes" id="UP000095003">
    <property type="component" value="Unassembled WGS sequence"/>
</dbReference>
<organism evidence="3 4">
    <name type="scientific">Eisenbergiella tayi</name>
    <dbReference type="NCBI Taxonomy" id="1432052"/>
    <lineage>
        <taxon>Bacteria</taxon>
        <taxon>Bacillati</taxon>
        <taxon>Bacillota</taxon>
        <taxon>Clostridia</taxon>
        <taxon>Lachnospirales</taxon>
        <taxon>Lachnospiraceae</taxon>
        <taxon>Eisenbergiella</taxon>
    </lineage>
</organism>
<dbReference type="InterPro" id="IPR001387">
    <property type="entry name" value="Cro/C1-type_HTH"/>
</dbReference>
<dbReference type="RefSeq" id="WP_009255888.1">
    <property type="nucleotide sequence ID" value="NZ_CABMHK010000162.1"/>
</dbReference>
<protein>
    <submittedName>
        <fullName evidence="3">HTH-type transcriptional regulator ImmR</fullName>
    </submittedName>
</protein>
<dbReference type="PANTHER" id="PTHR46797:SF1">
    <property type="entry name" value="METHYLPHOSPHONATE SYNTHASE"/>
    <property type="match status" value="1"/>
</dbReference>
<dbReference type="GO" id="GO:0005829">
    <property type="term" value="C:cytosol"/>
    <property type="evidence" value="ECO:0007669"/>
    <property type="project" value="TreeGrafter"/>
</dbReference>
<feature type="domain" description="HTH cro/C1-type" evidence="2">
    <location>
        <begin position="10"/>
        <end position="64"/>
    </location>
</feature>
<dbReference type="InterPro" id="IPR010982">
    <property type="entry name" value="Lambda_DNA-bd_dom_sf"/>
</dbReference>
<accession>A0A1E3AWV8</accession>
<dbReference type="Pfam" id="PF01381">
    <property type="entry name" value="HTH_3"/>
    <property type="match status" value="1"/>
</dbReference>
<evidence type="ECO:0000256" key="1">
    <source>
        <dbReference type="ARBA" id="ARBA00023125"/>
    </source>
</evidence>
<sequence length="111" mass="12779">MEQYKIGKLIQKYRVQAKLSQEELAEKIDRSTIFVSYLERDVKNPSIETIVRLANVLNVSADMLLGIMTNKALSPRLHHIETLLQQLPAKSQMRILDILEASIAVEINYRE</sequence>
<dbReference type="InterPro" id="IPR050807">
    <property type="entry name" value="TransReg_Diox_bact_type"/>
</dbReference>
<proteinExistence type="predicted"/>
<dbReference type="CDD" id="cd00093">
    <property type="entry name" value="HTH_XRE"/>
    <property type="match status" value="1"/>
</dbReference>
<dbReference type="GO" id="GO:0003677">
    <property type="term" value="F:DNA binding"/>
    <property type="evidence" value="ECO:0007669"/>
    <property type="project" value="UniProtKB-KW"/>
</dbReference>
<evidence type="ECO:0000259" key="2">
    <source>
        <dbReference type="PROSITE" id="PS50943"/>
    </source>
</evidence>
<dbReference type="EMBL" id="MCGI01000001">
    <property type="protein sequence ID" value="ODM12686.1"/>
    <property type="molecule type" value="Genomic_DNA"/>
</dbReference>
<dbReference type="Gene3D" id="1.10.260.40">
    <property type="entry name" value="lambda repressor-like DNA-binding domains"/>
    <property type="match status" value="1"/>
</dbReference>
<evidence type="ECO:0000313" key="3">
    <source>
        <dbReference type="EMBL" id="ODM12686.1"/>
    </source>
</evidence>
<dbReference type="PROSITE" id="PS50943">
    <property type="entry name" value="HTH_CROC1"/>
    <property type="match status" value="1"/>
</dbReference>
<dbReference type="AlphaFoldDB" id="A0A1E3AWV8"/>